<reference evidence="1" key="2">
    <citation type="submission" date="2017-11" db="EMBL/GenBank/DDBJ databases">
        <title>Coralsnake Venomics: Analyses of Venom Gland Transcriptomes and Proteomes of Six Brazilian Taxa.</title>
        <authorList>
            <person name="Aird S.D."/>
            <person name="Jorge da Silva N."/>
            <person name="Qiu L."/>
            <person name="Villar-Briones A."/>
            <person name="Aparecida-Saddi V."/>
            <person name="Campos-Telles M.P."/>
            <person name="Grau M."/>
            <person name="Mikheyev A.S."/>
        </authorList>
    </citation>
    <scope>NUCLEOTIDE SEQUENCE</scope>
    <source>
        <tissue evidence="1">Venom_gland</tissue>
    </source>
</reference>
<dbReference type="AlphaFoldDB" id="A0A2D4N4Q0"/>
<name>A0A2D4N4Q0_9SAUR</name>
<reference evidence="1" key="1">
    <citation type="submission" date="2017-07" db="EMBL/GenBank/DDBJ databases">
        <authorList>
            <person name="Mikheyev A."/>
            <person name="Grau M."/>
        </authorList>
    </citation>
    <scope>NUCLEOTIDE SEQUENCE</scope>
    <source>
        <tissue evidence="1">Venom_gland</tissue>
    </source>
</reference>
<protein>
    <submittedName>
        <fullName evidence="1">Uncharacterized protein</fullName>
    </submittedName>
</protein>
<organism evidence="1">
    <name type="scientific">Micrurus spixii</name>
    <name type="common">Amazon coral snake</name>
    <dbReference type="NCBI Taxonomy" id="129469"/>
    <lineage>
        <taxon>Eukaryota</taxon>
        <taxon>Metazoa</taxon>
        <taxon>Chordata</taxon>
        <taxon>Craniata</taxon>
        <taxon>Vertebrata</taxon>
        <taxon>Euteleostomi</taxon>
        <taxon>Lepidosauria</taxon>
        <taxon>Squamata</taxon>
        <taxon>Bifurcata</taxon>
        <taxon>Unidentata</taxon>
        <taxon>Episquamata</taxon>
        <taxon>Toxicofera</taxon>
        <taxon>Serpentes</taxon>
        <taxon>Colubroidea</taxon>
        <taxon>Elapidae</taxon>
        <taxon>Elapinae</taxon>
        <taxon>Micrurus</taxon>
    </lineage>
</organism>
<sequence length="112" mass="12975">MTDLLVTVGSYDLTTPKYLQHSPEIINVCSTMAIFHTYKPLQRFHKIHPISPHPIRRVSTGTKPVDIHLAKIQRAFNFFERLVLQAFGACTENAGPKHRKITQDQYQEILRY</sequence>
<evidence type="ECO:0000313" key="1">
    <source>
        <dbReference type="EMBL" id="LAB40652.1"/>
    </source>
</evidence>
<proteinExistence type="predicted"/>
<dbReference type="EMBL" id="IACM01146578">
    <property type="protein sequence ID" value="LAB40652.1"/>
    <property type="molecule type" value="Transcribed_RNA"/>
</dbReference>
<accession>A0A2D4N4Q0</accession>